<dbReference type="Proteomes" id="UP000499080">
    <property type="component" value="Unassembled WGS sequence"/>
</dbReference>
<keyword evidence="1" id="KW-0472">Membrane</keyword>
<organism evidence="3 4">
    <name type="scientific">Araneus ventricosus</name>
    <name type="common">Orbweaver spider</name>
    <name type="synonym">Epeira ventricosa</name>
    <dbReference type="NCBI Taxonomy" id="182803"/>
    <lineage>
        <taxon>Eukaryota</taxon>
        <taxon>Metazoa</taxon>
        <taxon>Ecdysozoa</taxon>
        <taxon>Arthropoda</taxon>
        <taxon>Chelicerata</taxon>
        <taxon>Arachnida</taxon>
        <taxon>Araneae</taxon>
        <taxon>Araneomorphae</taxon>
        <taxon>Entelegynae</taxon>
        <taxon>Araneoidea</taxon>
        <taxon>Araneidae</taxon>
        <taxon>Araneus</taxon>
    </lineage>
</organism>
<keyword evidence="4" id="KW-1185">Reference proteome</keyword>
<reference evidence="3 4" key="1">
    <citation type="journal article" date="2019" name="Sci. Rep.">
        <title>Orb-weaving spider Araneus ventricosus genome elucidates the spidroin gene catalogue.</title>
        <authorList>
            <person name="Kono N."/>
            <person name="Nakamura H."/>
            <person name="Ohtoshi R."/>
            <person name="Moran D.A.P."/>
            <person name="Shinohara A."/>
            <person name="Yoshida Y."/>
            <person name="Fujiwara M."/>
            <person name="Mori M."/>
            <person name="Tomita M."/>
            <person name="Arakawa K."/>
        </authorList>
    </citation>
    <scope>NUCLEOTIDE SEQUENCE [LARGE SCALE GENOMIC DNA]</scope>
</reference>
<sequence length="243" mass="27564">MDDIDHIQLPGLYTFTVVFGLSFTPIFGIGIGEILKYFEIEDFPIISNGRLPSWQKHNLILLIFYTFLKLHTSDRVFQQDFDDLGQHYSNYVPIYNNGLKFDSRVSSAVFPDSTLAETLHPFYSVCTSEFFAIYLGLSKISTLNFKNAMIYTDSRSGINALRSAEHNNRPLVMKYFDIHRTLKNTKIKYCWVPGHVGIPGSENAAKAAKNSNATLETFVLLMPCRLLSSLNFEYGKESGTGKQ</sequence>
<evidence type="ECO:0000259" key="2">
    <source>
        <dbReference type="PROSITE" id="PS50879"/>
    </source>
</evidence>
<keyword evidence="1" id="KW-1133">Transmembrane helix</keyword>
<feature type="transmembrane region" description="Helical" evidence="1">
    <location>
        <begin position="12"/>
        <end position="35"/>
    </location>
</feature>
<dbReference type="Pfam" id="PF13456">
    <property type="entry name" value="RVT_3"/>
    <property type="match status" value="1"/>
</dbReference>
<comment type="caution">
    <text evidence="3">The sequence shown here is derived from an EMBL/GenBank/DDBJ whole genome shotgun (WGS) entry which is preliminary data.</text>
</comment>
<dbReference type="EMBL" id="BGPR01112119">
    <property type="protein sequence ID" value="GBM94147.1"/>
    <property type="molecule type" value="Genomic_DNA"/>
</dbReference>
<evidence type="ECO:0000313" key="4">
    <source>
        <dbReference type="Proteomes" id="UP000499080"/>
    </source>
</evidence>
<gene>
    <name evidence="3" type="ORF">AVEN_216984_1</name>
</gene>
<dbReference type="Gene3D" id="3.30.420.10">
    <property type="entry name" value="Ribonuclease H-like superfamily/Ribonuclease H"/>
    <property type="match status" value="1"/>
</dbReference>
<dbReference type="InterPro" id="IPR036397">
    <property type="entry name" value="RNaseH_sf"/>
</dbReference>
<keyword evidence="1" id="KW-0812">Transmembrane</keyword>
<dbReference type="GO" id="GO:0003676">
    <property type="term" value="F:nucleic acid binding"/>
    <property type="evidence" value="ECO:0007669"/>
    <property type="project" value="InterPro"/>
</dbReference>
<dbReference type="PROSITE" id="PS50879">
    <property type="entry name" value="RNASE_H_1"/>
    <property type="match status" value="1"/>
</dbReference>
<accession>A0A4Y2JWD7</accession>
<feature type="domain" description="RNase H type-1" evidence="2">
    <location>
        <begin position="88"/>
        <end position="213"/>
    </location>
</feature>
<evidence type="ECO:0000313" key="3">
    <source>
        <dbReference type="EMBL" id="GBM94147.1"/>
    </source>
</evidence>
<protein>
    <recommendedName>
        <fullName evidence="2">RNase H type-1 domain-containing protein</fullName>
    </recommendedName>
</protein>
<dbReference type="InterPro" id="IPR012337">
    <property type="entry name" value="RNaseH-like_sf"/>
</dbReference>
<dbReference type="InterPro" id="IPR002156">
    <property type="entry name" value="RNaseH_domain"/>
</dbReference>
<dbReference type="GO" id="GO:0004523">
    <property type="term" value="F:RNA-DNA hybrid ribonuclease activity"/>
    <property type="evidence" value="ECO:0007669"/>
    <property type="project" value="InterPro"/>
</dbReference>
<proteinExistence type="predicted"/>
<dbReference type="SUPFAM" id="SSF53098">
    <property type="entry name" value="Ribonuclease H-like"/>
    <property type="match status" value="1"/>
</dbReference>
<dbReference type="OrthoDB" id="6436497at2759"/>
<name>A0A4Y2JWD7_ARAVE</name>
<dbReference type="AlphaFoldDB" id="A0A4Y2JWD7"/>
<evidence type="ECO:0000256" key="1">
    <source>
        <dbReference type="SAM" id="Phobius"/>
    </source>
</evidence>